<dbReference type="Gene3D" id="1.10.3720.10">
    <property type="entry name" value="MetI-like"/>
    <property type="match status" value="1"/>
</dbReference>
<keyword evidence="4 7" id="KW-0812">Transmembrane</keyword>
<dbReference type="PROSITE" id="PS50928">
    <property type="entry name" value="ABC_TM1"/>
    <property type="match status" value="1"/>
</dbReference>
<sequence length="299" mass="32999">MTTTTSRRQQQATTPHRAEARTSTAGDRAFSFSAHTVLIFWSVIIIVPLLWTVMTSFKTTKEIFASPFSLPTSWSFDNYVNAWTTSGVGEFFVNTVVVVGSALVIVMVLGAMCAYVLARYDFFGARAIYYLMLAGLTFPVFLAIVPLFFVLKGVGLLNTLPGLILTYVAFALPFTVFFLYPFFRDLPDEIAEAAEVDGAGEWRKFFQIMLPMAKPGMASVAIFNFLGLWNQFLLPVALNTNRDNYVLSQGMASFASQANYAVDFGALFAAVVITVVPVFVVYLVFQRQLQGSVSAGTMK</sequence>
<comment type="caution">
    <text evidence="10">The sequence shown here is derived from an EMBL/GenBank/DDBJ whole genome shotgun (WGS) entry which is preliminary data.</text>
</comment>
<keyword evidence="6 7" id="KW-0472">Membrane</keyword>
<evidence type="ECO:0000313" key="10">
    <source>
        <dbReference type="EMBL" id="RKT76891.1"/>
    </source>
</evidence>
<keyword evidence="5 7" id="KW-1133">Transmembrane helix</keyword>
<keyword evidence="3" id="KW-1003">Cell membrane</keyword>
<dbReference type="InterPro" id="IPR000515">
    <property type="entry name" value="MetI-like"/>
</dbReference>
<feature type="transmembrane region" description="Helical" evidence="7">
    <location>
        <begin position="217"/>
        <end position="238"/>
    </location>
</feature>
<evidence type="ECO:0000256" key="2">
    <source>
        <dbReference type="ARBA" id="ARBA00022448"/>
    </source>
</evidence>
<feature type="transmembrane region" description="Helical" evidence="7">
    <location>
        <begin position="91"/>
        <end position="117"/>
    </location>
</feature>
<dbReference type="CDD" id="cd06261">
    <property type="entry name" value="TM_PBP2"/>
    <property type="match status" value="1"/>
</dbReference>
<dbReference type="Pfam" id="PF00528">
    <property type="entry name" value="BPD_transp_1"/>
    <property type="match status" value="1"/>
</dbReference>
<accession>A0A495XQN6</accession>
<dbReference type="PANTHER" id="PTHR43744:SF12">
    <property type="entry name" value="ABC TRANSPORTER PERMEASE PROTEIN MG189-RELATED"/>
    <property type="match status" value="1"/>
</dbReference>
<evidence type="ECO:0000256" key="1">
    <source>
        <dbReference type="ARBA" id="ARBA00004651"/>
    </source>
</evidence>
<evidence type="ECO:0000256" key="5">
    <source>
        <dbReference type="ARBA" id="ARBA00022989"/>
    </source>
</evidence>
<keyword evidence="2 7" id="KW-0813">Transport</keyword>
<dbReference type="GO" id="GO:0005886">
    <property type="term" value="C:plasma membrane"/>
    <property type="evidence" value="ECO:0007669"/>
    <property type="project" value="UniProtKB-SubCell"/>
</dbReference>
<feature type="compositionally biased region" description="Low complexity" evidence="8">
    <location>
        <begin position="1"/>
        <end position="14"/>
    </location>
</feature>
<comment type="subcellular location">
    <subcellularLocation>
        <location evidence="1 7">Cell membrane</location>
        <topology evidence="1 7">Multi-pass membrane protein</topology>
    </subcellularLocation>
</comment>
<gene>
    <name evidence="10" type="ORF">DFJ68_0293</name>
</gene>
<feature type="region of interest" description="Disordered" evidence="8">
    <location>
        <begin position="1"/>
        <end position="22"/>
    </location>
</feature>
<dbReference type="GO" id="GO:0055085">
    <property type="term" value="P:transmembrane transport"/>
    <property type="evidence" value="ECO:0007669"/>
    <property type="project" value="InterPro"/>
</dbReference>
<feature type="transmembrane region" description="Helical" evidence="7">
    <location>
        <begin position="163"/>
        <end position="183"/>
    </location>
</feature>
<dbReference type="PANTHER" id="PTHR43744">
    <property type="entry name" value="ABC TRANSPORTER PERMEASE PROTEIN MG189-RELATED-RELATED"/>
    <property type="match status" value="1"/>
</dbReference>
<dbReference type="Proteomes" id="UP000278440">
    <property type="component" value="Unassembled WGS sequence"/>
</dbReference>
<evidence type="ECO:0000313" key="11">
    <source>
        <dbReference type="Proteomes" id="UP000278440"/>
    </source>
</evidence>
<evidence type="ECO:0000256" key="3">
    <source>
        <dbReference type="ARBA" id="ARBA00022475"/>
    </source>
</evidence>
<protein>
    <submittedName>
        <fullName evidence="10">Carbohydrate ABC transporter membrane protein 2 (CUT1 family)</fullName>
    </submittedName>
</protein>
<evidence type="ECO:0000256" key="4">
    <source>
        <dbReference type="ARBA" id="ARBA00022692"/>
    </source>
</evidence>
<evidence type="ECO:0000256" key="7">
    <source>
        <dbReference type="RuleBase" id="RU363032"/>
    </source>
</evidence>
<evidence type="ECO:0000259" key="9">
    <source>
        <dbReference type="PROSITE" id="PS50928"/>
    </source>
</evidence>
<feature type="transmembrane region" description="Helical" evidence="7">
    <location>
        <begin position="258"/>
        <end position="285"/>
    </location>
</feature>
<name>A0A495XQN6_9MICO</name>
<dbReference type="OrthoDB" id="61122at2"/>
<feature type="transmembrane region" description="Helical" evidence="7">
    <location>
        <begin position="29"/>
        <end position="51"/>
    </location>
</feature>
<proteinExistence type="inferred from homology"/>
<keyword evidence="11" id="KW-1185">Reference proteome</keyword>
<feature type="transmembrane region" description="Helical" evidence="7">
    <location>
        <begin position="129"/>
        <end position="151"/>
    </location>
</feature>
<dbReference type="InterPro" id="IPR035906">
    <property type="entry name" value="MetI-like_sf"/>
</dbReference>
<organism evidence="10 11">
    <name type="scientific">Terracoccus luteus</name>
    <dbReference type="NCBI Taxonomy" id="53356"/>
    <lineage>
        <taxon>Bacteria</taxon>
        <taxon>Bacillati</taxon>
        <taxon>Actinomycetota</taxon>
        <taxon>Actinomycetes</taxon>
        <taxon>Micrococcales</taxon>
        <taxon>Intrasporangiaceae</taxon>
        <taxon>Terracoccus</taxon>
    </lineage>
</organism>
<reference evidence="10 11" key="1">
    <citation type="submission" date="2018-10" db="EMBL/GenBank/DDBJ databases">
        <title>Sequencing the genomes of 1000 actinobacteria strains.</title>
        <authorList>
            <person name="Klenk H.-P."/>
        </authorList>
    </citation>
    <scope>NUCLEOTIDE SEQUENCE [LARGE SCALE GENOMIC DNA]</scope>
    <source>
        <strain evidence="10 11">DSM 44267</strain>
    </source>
</reference>
<evidence type="ECO:0000256" key="8">
    <source>
        <dbReference type="SAM" id="MobiDB-lite"/>
    </source>
</evidence>
<dbReference type="SUPFAM" id="SSF161098">
    <property type="entry name" value="MetI-like"/>
    <property type="match status" value="1"/>
</dbReference>
<feature type="domain" description="ABC transmembrane type-1" evidence="9">
    <location>
        <begin position="92"/>
        <end position="285"/>
    </location>
</feature>
<dbReference type="AlphaFoldDB" id="A0A495XQN6"/>
<evidence type="ECO:0000256" key="6">
    <source>
        <dbReference type="ARBA" id="ARBA00023136"/>
    </source>
</evidence>
<comment type="similarity">
    <text evidence="7">Belongs to the binding-protein-dependent transport system permease family.</text>
</comment>
<dbReference type="EMBL" id="RBXT01000001">
    <property type="protein sequence ID" value="RKT76891.1"/>
    <property type="molecule type" value="Genomic_DNA"/>
</dbReference>